<dbReference type="AlphaFoldDB" id="A0A6C0AD71"/>
<accession>A0A6C0AD71</accession>
<name>A0A6C0AD71_9ZZZZ</name>
<evidence type="ECO:0000313" key="1">
    <source>
        <dbReference type="EMBL" id="QHS77491.1"/>
    </source>
</evidence>
<protein>
    <submittedName>
        <fullName evidence="1">Uncharacterized protein</fullName>
    </submittedName>
</protein>
<organism evidence="1">
    <name type="scientific">viral metagenome</name>
    <dbReference type="NCBI Taxonomy" id="1070528"/>
    <lineage>
        <taxon>unclassified sequences</taxon>
        <taxon>metagenomes</taxon>
        <taxon>organismal metagenomes</taxon>
    </lineage>
</organism>
<dbReference type="EMBL" id="MN740550">
    <property type="protein sequence ID" value="QHS77491.1"/>
    <property type="molecule type" value="Genomic_DNA"/>
</dbReference>
<reference evidence="1" key="1">
    <citation type="journal article" date="2020" name="Nature">
        <title>Giant virus diversity and host interactions through global metagenomics.</title>
        <authorList>
            <person name="Schulz F."/>
            <person name="Roux S."/>
            <person name="Paez-Espino D."/>
            <person name="Jungbluth S."/>
            <person name="Walsh D.A."/>
            <person name="Denef V.J."/>
            <person name="McMahon K.D."/>
            <person name="Konstantinidis K.T."/>
            <person name="Eloe-Fadrosh E.A."/>
            <person name="Kyrpides N.C."/>
            <person name="Woyke T."/>
        </authorList>
    </citation>
    <scope>NUCLEOTIDE SEQUENCE</scope>
    <source>
        <strain evidence="1">GVMAG-S-1004661-13</strain>
    </source>
</reference>
<sequence>MDLRVEKLAEEYNCFDEAVKCLEKFYNNHPGTIQIDSVLKEISTPDCDLYVVLETKFMFVLDDEHYQSSASWYSLGGMINRGMIEFKGEPILEHAIEYRNGNWVC</sequence>
<proteinExistence type="predicted"/>